<gene>
    <name evidence="1" type="ORF">NCS57_01468200</name>
</gene>
<evidence type="ECO:0000313" key="1">
    <source>
        <dbReference type="EMBL" id="KAI8648570.1"/>
    </source>
</evidence>
<protein>
    <submittedName>
        <fullName evidence="1">Uncharacterized protein</fullName>
    </submittedName>
</protein>
<evidence type="ECO:0000313" key="2">
    <source>
        <dbReference type="Proteomes" id="UP001065298"/>
    </source>
</evidence>
<sequence length="544" mass="60819">MRFYLLTFLFFFLSSAQAQWSRCDKYWNLKPGDVGRKWTVKTDCHPLAGYPKQFGDTRIVVTYTRKWSQLSTKTKNAVKPVLEKSLEETFKTYNKFAKLPAVIVIILTTAVDGLTTAATSNPYEKKSPFQIQMYQRWTTEATTNVPRALFAVAHELYHCVQDMKMGNARDPEYIRDGTANYFANVVFPDSNTEWPGKKFSGAEYDPAVPLYAHDGQAAYAASVFFQSMGNHWNLKSMNEWVLGTPVGFSGAAERQRLSELGNFVETFFTFAQEFALQSIEDTSGVMIPTIPEIPPKSVSIKMGTGAASTTGTATLTTTPFTISVFKITVKTGQTVSIYSSANSYQRVAYRKPGVKDWVEMPTDATSGKPHDLPCKKGDTPATFIVLFISSKNAKTDQVKITVKYSRPKQCGGRTGFVHYPLFNPKTSGGYCPEGTHISKTAIWCCPDGLELDEEVASEVSICCPPGKLQLFKALEGWLIEIGVNCHDEIIPGNIRCANSDWNLWTKQWRQVGCCQKGYYPNRLRYCVKNFADKDPGMVEVPQDS</sequence>
<proteinExistence type="predicted"/>
<reference evidence="1" key="1">
    <citation type="submission" date="2022-06" db="EMBL/GenBank/DDBJ databases">
        <title>Fusarium solani species complex genomes reveal bases of compartmentalisation and animal pathogenesis.</title>
        <authorList>
            <person name="Tsai I.J."/>
        </authorList>
    </citation>
    <scope>NUCLEOTIDE SEQUENCE</scope>
    <source>
        <strain evidence="1">Fu6.1</strain>
    </source>
</reference>
<dbReference type="Proteomes" id="UP001065298">
    <property type="component" value="Chromosome 14"/>
</dbReference>
<name>A0ACC0QCP2_9HYPO</name>
<comment type="caution">
    <text evidence="1">The sequence shown here is derived from an EMBL/GenBank/DDBJ whole genome shotgun (WGS) entry which is preliminary data.</text>
</comment>
<accession>A0ACC0QCP2</accession>
<dbReference type="EMBL" id="CM046516">
    <property type="protein sequence ID" value="KAI8648570.1"/>
    <property type="molecule type" value="Genomic_DNA"/>
</dbReference>
<organism evidence="1 2">
    <name type="scientific">Fusarium keratoplasticum</name>
    <dbReference type="NCBI Taxonomy" id="1328300"/>
    <lineage>
        <taxon>Eukaryota</taxon>
        <taxon>Fungi</taxon>
        <taxon>Dikarya</taxon>
        <taxon>Ascomycota</taxon>
        <taxon>Pezizomycotina</taxon>
        <taxon>Sordariomycetes</taxon>
        <taxon>Hypocreomycetidae</taxon>
        <taxon>Hypocreales</taxon>
        <taxon>Nectriaceae</taxon>
        <taxon>Fusarium</taxon>
        <taxon>Fusarium solani species complex</taxon>
    </lineage>
</organism>
<keyword evidence="2" id="KW-1185">Reference proteome</keyword>